<reference evidence="1" key="1">
    <citation type="submission" date="2021-01" db="EMBL/GenBank/DDBJ databases">
        <authorList>
            <consortium name="Genoscope - CEA"/>
            <person name="William W."/>
        </authorList>
    </citation>
    <scope>NUCLEOTIDE SEQUENCE</scope>
</reference>
<comment type="caution">
    <text evidence="1">The sequence shown here is derived from an EMBL/GenBank/DDBJ whole genome shotgun (WGS) entry which is preliminary data.</text>
</comment>
<dbReference type="AlphaFoldDB" id="A0A8S1TR65"/>
<keyword evidence="2" id="KW-1185">Reference proteome</keyword>
<accession>A0A8S1TR65</accession>
<sequence length="187" mass="22375">MMSKIPVQYILNKFQDLTKIEIDFQFHFIILSQNFDDPQLENNKGQKQKSKIWVYMEQNQEESQIVLQQDILDYLLCYEEQEQTGLVSILRILKQIGFKTEIDKVVLTNTYFLSIESSEKIDIISTQYEIVYSKNKKQILHEQKNQNLTDQKNNQIKKKSNRLIDQMVILNKLFENLYKSQQQMIIN</sequence>
<organism evidence="1 2">
    <name type="scientific">Paramecium pentaurelia</name>
    <dbReference type="NCBI Taxonomy" id="43138"/>
    <lineage>
        <taxon>Eukaryota</taxon>
        <taxon>Sar</taxon>
        <taxon>Alveolata</taxon>
        <taxon>Ciliophora</taxon>
        <taxon>Intramacronucleata</taxon>
        <taxon>Oligohymenophorea</taxon>
        <taxon>Peniculida</taxon>
        <taxon>Parameciidae</taxon>
        <taxon>Paramecium</taxon>
    </lineage>
</organism>
<evidence type="ECO:0000313" key="2">
    <source>
        <dbReference type="Proteomes" id="UP000689195"/>
    </source>
</evidence>
<dbReference type="EMBL" id="CAJJDO010000026">
    <property type="protein sequence ID" value="CAD8154508.1"/>
    <property type="molecule type" value="Genomic_DNA"/>
</dbReference>
<name>A0A8S1TR65_9CILI</name>
<evidence type="ECO:0000313" key="1">
    <source>
        <dbReference type="EMBL" id="CAD8154508.1"/>
    </source>
</evidence>
<proteinExistence type="predicted"/>
<gene>
    <name evidence="1" type="ORF">PPENT_87.1.T0260003</name>
</gene>
<protein>
    <submittedName>
        <fullName evidence="1">Uncharacterized protein</fullName>
    </submittedName>
</protein>
<dbReference type="Proteomes" id="UP000689195">
    <property type="component" value="Unassembled WGS sequence"/>
</dbReference>